<dbReference type="NCBIfam" id="TIGR03652">
    <property type="entry name" value="FeS_repair_RIC"/>
    <property type="match status" value="1"/>
</dbReference>
<accession>A0ABP9B9W2</accession>
<evidence type="ECO:0000256" key="2">
    <source>
        <dbReference type="ARBA" id="ARBA00022490"/>
    </source>
</evidence>
<evidence type="ECO:0000259" key="5">
    <source>
        <dbReference type="Pfam" id="PF01814"/>
    </source>
</evidence>
<dbReference type="Gene3D" id="1.20.120.520">
    <property type="entry name" value="nmb1532 protein domain like"/>
    <property type="match status" value="1"/>
</dbReference>
<evidence type="ECO:0000256" key="1">
    <source>
        <dbReference type="ARBA" id="ARBA00004496"/>
    </source>
</evidence>
<keyword evidence="7" id="KW-1185">Reference proteome</keyword>
<keyword evidence="4" id="KW-0408">Iron</keyword>
<dbReference type="InterPro" id="IPR019903">
    <property type="entry name" value="RIC_family"/>
</dbReference>
<dbReference type="Pfam" id="PF04405">
    <property type="entry name" value="ScdA_N"/>
    <property type="match status" value="1"/>
</dbReference>
<gene>
    <name evidence="6" type="primary">ric</name>
    <name evidence="6" type="ORF">GCM10023231_20830</name>
</gene>
<proteinExistence type="predicted"/>
<name>A0ABP9B9W2_9SPHI</name>
<dbReference type="Pfam" id="PF01814">
    <property type="entry name" value="Hemerythrin"/>
    <property type="match status" value="1"/>
</dbReference>
<dbReference type="EMBL" id="BAABIQ010000032">
    <property type="protein sequence ID" value="GAA4792503.1"/>
    <property type="molecule type" value="Genomic_DNA"/>
</dbReference>
<keyword evidence="3" id="KW-0479">Metal-binding</keyword>
<dbReference type="Proteomes" id="UP001501411">
    <property type="component" value="Unassembled WGS sequence"/>
</dbReference>
<feature type="domain" description="Hemerythrin-like" evidence="5">
    <location>
        <begin position="88"/>
        <end position="236"/>
    </location>
</feature>
<comment type="subcellular location">
    <subcellularLocation>
        <location evidence="1">Cytoplasm</location>
    </subcellularLocation>
</comment>
<dbReference type="Gene3D" id="1.10.3910.10">
    <property type="entry name" value="SP0561-like"/>
    <property type="match status" value="1"/>
</dbReference>
<evidence type="ECO:0000256" key="4">
    <source>
        <dbReference type="ARBA" id="ARBA00023004"/>
    </source>
</evidence>
<sequence>MTMDISDDSIIGQIVAKNYATAAIFNNYQIDFYCNGNKSIKTACIEHHISLSTLIQELRTVLSVPLTENNVPDYNAWRLDMLAHYIEKKHHHYILEQAPRLHRHLNKITEIHGNKHPELMVIKRLFTLVIEELFLHMKKEEVMLFPYIRKMASAKDEGGRPPQPLFGDIGFPIEVMMAEHEQEGETFEKIASLSRHYQAPEDACNTYKLTYATLKDFEEDLHLHIHLENNILFPKALSLAERLKNNS</sequence>
<comment type="caution">
    <text evidence="6">The sequence shown here is derived from an EMBL/GenBank/DDBJ whole genome shotgun (WGS) entry which is preliminary data.</text>
</comment>
<evidence type="ECO:0000313" key="7">
    <source>
        <dbReference type="Proteomes" id="UP001501411"/>
    </source>
</evidence>
<protein>
    <submittedName>
        <fullName evidence="6">Iron-sulfur cluster repair di-iron protein</fullName>
    </submittedName>
</protein>
<dbReference type="InterPro" id="IPR012312">
    <property type="entry name" value="Hemerythrin-like"/>
</dbReference>
<evidence type="ECO:0000313" key="6">
    <source>
        <dbReference type="EMBL" id="GAA4792503.1"/>
    </source>
</evidence>
<dbReference type="PANTHER" id="PTHR36438">
    <property type="entry name" value="IRON-SULFUR CLUSTER REPAIR PROTEIN YTFE"/>
    <property type="match status" value="1"/>
</dbReference>
<keyword evidence="2" id="KW-0963">Cytoplasm</keyword>
<reference evidence="7" key="1">
    <citation type="journal article" date="2019" name="Int. J. Syst. Evol. Microbiol.">
        <title>The Global Catalogue of Microorganisms (GCM) 10K type strain sequencing project: providing services to taxonomists for standard genome sequencing and annotation.</title>
        <authorList>
            <consortium name="The Broad Institute Genomics Platform"/>
            <consortium name="The Broad Institute Genome Sequencing Center for Infectious Disease"/>
            <person name="Wu L."/>
            <person name="Ma J."/>
        </authorList>
    </citation>
    <scope>NUCLEOTIDE SEQUENCE [LARGE SCALE GENOMIC DNA]</scope>
    <source>
        <strain evidence="7">JCM 18200</strain>
    </source>
</reference>
<dbReference type="PANTHER" id="PTHR36438:SF1">
    <property type="entry name" value="IRON-SULFUR CLUSTER REPAIR PROTEIN YTFE"/>
    <property type="match status" value="1"/>
</dbReference>
<evidence type="ECO:0000256" key="3">
    <source>
        <dbReference type="ARBA" id="ARBA00022723"/>
    </source>
</evidence>
<organism evidence="6 7">
    <name type="scientific">Olivibacter ginsenosidimutans</name>
    <dbReference type="NCBI Taxonomy" id="1176537"/>
    <lineage>
        <taxon>Bacteria</taxon>
        <taxon>Pseudomonadati</taxon>
        <taxon>Bacteroidota</taxon>
        <taxon>Sphingobacteriia</taxon>
        <taxon>Sphingobacteriales</taxon>
        <taxon>Sphingobacteriaceae</taxon>
        <taxon>Olivibacter</taxon>
    </lineage>
</organism>
<dbReference type="InterPro" id="IPR038062">
    <property type="entry name" value="ScdA-like_N_sf"/>
</dbReference>